<reference evidence="1 2" key="1">
    <citation type="submission" date="2019-10" db="EMBL/GenBank/DDBJ databases">
        <title>Two novel species isolated from a subtropical stream in China.</title>
        <authorList>
            <person name="Lu H."/>
        </authorList>
    </citation>
    <scope>NUCLEOTIDE SEQUENCE [LARGE SCALE GENOMIC DNA]</scope>
    <source>
        <strain evidence="1 2">FT29W</strain>
    </source>
</reference>
<proteinExistence type="predicted"/>
<evidence type="ECO:0000313" key="1">
    <source>
        <dbReference type="EMBL" id="MQA39036.1"/>
    </source>
</evidence>
<dbReference type="InterPro" id="IPR014859">
    <property type="entry name" value="Phage_TAC_4"/>
</dbReference>
<keyword evidence="2" id="KW-1185">Reference proteome</keyword>
<dbReference type="Proteomes" id="UP000440498">
    <property type="component" value="Unassembled WGS sequence"/>
</dbReference>
<dbReference type="AlphaFoldDB" id="A0A6A7N214"/>
<dbReference type="Pfam" id="PF08748">
    <property type="entry name" value="Phage_TAC_4"/>
    <property type="match status" value="1"/>
</dbReference>
<gene>
    <name evidence="1" type="ORF">GEV02_12800</name>
</gene>
<name>A0A6A7N214_9BURK</name>
<protein>
    <recommendedName>
        <fullName evidence="3">Tail assembly chaperone</fullName>
    </recommendedName>
</protein>
<evidence type="ECO:0008006" key="3">
    <source>
        <dbReference type="Google" id="ProtNLM"/>
    </source>
</evidence>
<accession>A0A6A7N214</accession>
<sequence>MSTAKVTLGNAPKSFKKSVSIVLLSGSLASIDINYIYRTRSQFATLIDEKIKADVAAEDAVVAAAKAAAADAEQSKGAAAPSEPVSRPPAKTVAEWFKEADEGGAKFVLKIADGWDLDDPFNEKSLLQLEDENPGALAAIAAMYRQSVAEVRVKNS</sequence>
<evidence type="ECO:0000313" key="2">
    <source>
        <dbReference type="Proteomes" id="UP000440498"/>
    </source>
</evidence>
<dbReference type="EMBL" id="WHUG01000004">
    <property type="protein sequence ID" value="MQA39036.1"/>
    <property type="molecule type" value="Genomic_DNA"/>
</dbReference>
<dbReference type="RefSeq" id="WP_152838334.1">
    <property type="nucleotide sequence ID" value="NZ_WHUG01000004.1"/>
</dbReference>
<organism evidence="1 2">
    <name type="scientific">Rugamonas aquatica</name>
    <dbReference type="NCBI Taxonomy" id="2743357"/>
    <lineage>
        <taxon>Bacteria</taxon>
        <taxon>Pseudomonadati</taxon>
        <taxon>Pseudomonadota</taxon>
        <taxon>Betaproteobacteria</taxon>
        <taxon>Burkholderiales</taxon>
        <taxon>Oxalobacteraceae</taxon>
        <taxon>Telluria group</taxon>
        <taxon>Rugamonas</taxon>
    </lineage>
</organism>
<comment type="caution">
    <text evidence="1">The sequence shown here is derived from an EMBL/GenBank/DDBJ whole genome shotgun (WGS) entry which is preliminary data.</text>
</comment>